<keyword evidence="13 15" id="KW-0234">DNA repair</keyword>
<evidence type="ECO:0000256" key="1">
    <source>
        <dbReference type="ARBA" id="ARBA00000900"/>
    </source>
</evidence>
<keyword evidence="14 15" id="KW-0539">Nucleus</keyword>
<feature type="compositionally biased region" description="Acidic residues" evidence="16">
    <location>
        <begin position="349"/>
        <end position="372"/>
    </location>
</feature>
<dbReference type="Pfam" id="PF07574">
    <property type="entry name" value="SMC_Nse1"/>
    <property type="match status" value="1"/>
</dbReference>
<keyword evidence="6 15" id="KW-0808">Transferase</keyword>
<dbReference type="InterPro" id="IPR036388">
    <property type="entry name" value="WH-like_DNA-bd_sf"/>
</dbReference>
<evidence type="ECO:0000256" key="8">
    <source>
        <dbReference type="ARBA" id="ARBA00022763"/>
    </source>
</evidence>
<evidence type="ECO:0000256" key="11">
    <source>
        <dbReference type="ARBA" id="ARBA00022833"/>
    </source>
</evidence>
<comment type="caution">
    <text evidence="18">The sequence shown here is derived from an EMBL/GenBank/DDBJ whole genome shotgun (WGS) entry which is preliminary data.</text>
</comment>
<feature type="region of interest" description="Disordered" evidence="16">
    <location>
        <begin position="287"/>
        <end position="372"/>
    </location>
</feature>
<dbReference type="Pfam" id="PF08746">
    <property type="entry name" value="zf-RING-like"/>
    <property type="match status" value="1"/>
</dbReference>
<keyword evidence="7 15" id="KW-0479">Metal-binding</keyword>
<evidence type="ECO:0000256" key="16">
    <source>
        <dbReference type="SAM" id="MobiDB-lite"/>
    </source>
</evidence>
<comment type="subunit">
    <text evidence="15">Component of the Smc5-Smc6 complex.</text>
</comment>
<organism evidence="18 19">
    <name type="scientific">Lachnellula willkommii</name>
    <dbReference type="NCBI Taxonomy" id="215461"/>
    <lineage>
        <taxon>Eukaryota</taxon>
        <taxon>Fungi</taxon>
        <taxon>Dikarya</taxon>
        <taxon>Ascomycota</taxon>
        <taxon>Pezizomycotina</taxon>
        <taxon>Leotiomycetes</taxon>
        <taxon>Helotiales</taxon>
        <taxon>Lachnaceae</taxon>
        <taxon>Lachnellula</taxon>
    </lineage>
</organism>
<feature type="domain" description="Non-structural maintenance of chromosomes element 1 RING C4HC3-type" evidence="17">
    <location>
        <begin position="225"/>
        <end position="267"/>
    </location>
</feature>
<evidence type="ECO:0000313" key="19">
    <source>
        <dbReference type="Proteomes" id="UP000315522"/>
    </source>
</evidence>
<evidence type="ECO:0000313" key="18">
    <source>
        <dbReference type="EMBL" id="TVY87319.1"/>
    </source>
</evidence>
<sequence>MELDSDTYDDSNRAFLQALMGRGQITLEEGKNILAAIFTAQTNQQLTPAQVTKEDLDSYIAAAADALSPLDYEIRSTLHQQTKQRTYAVVNSISDPLTQMATTRTSEEMFYIKRLLDAMFETHNTKKHEVMAVTGMQALEKRVTKGSARRDSEENSQLAVDKGVTGEQAEKLLAGLVKEKWLEHSRAGYYRLSPRALMELRSWLVDAYNEETDDGDDDGQRIKFCEACKEIVTVGQRCENLNCNVRLHNICEAAFWNSKPSKQCPSCNTAWEGKQYVGEKVITSTEARLREKRRSGGAGAGGKRSRPADEDEDEEQQDNGNRRRSRPGGDEDEQPNGDRRRSSRRKTPEEEEEEEEEDEEAEEEEEDDEEDD</sequence>
<dbReference type="GO" id="GO:0008270">
    <property type="term" value="F:zinc ion binding"/>
    <property type="evidence" value="ECO:0007669"/>
    <property type="project" value="UniProtKB-KW"/>
</dbReference>
<dbReference type="Proteomes" id="UP000315522">
    <property type="component" value="Unassembled WGS sequence"/>
</dbReference>
<dbReference type="GO" id="GO:0000724">
    <property type="term" value="P:double-strand break repair via homologous recombination"/>
    <property type="evidence" value="ECO:0007669"/>
    <property type="project" value="TreeGrafter"/>
</dbReference>
<evidence type="ECO:0000256" key="7">
    <source>
        <dbReference type="ARBA" id="ARBA00022723"/>
    </source>
</evidence>
<dbReference type="SUPFAM" id="SSF57850">
    <property type="entry name" value="RING/U-box"/>
    <property type="match status" value="1"/>
</dbReference>
<dbReference type="PANTHER" id="PTHR20973">
    <property type="entry name" value="NON-SMC ELEMENT 1-RELATED"/>
    <property type="match status" value="1"/>
</dbReference>
<dbReference type="GO" id="GO:0005634">
    <property type="term" value="C:nucleus"/>
    <property type="evidence" value="ECO:0007669"/>
    <property type="project" value="UniProtKB-SubCell"/>
</dbReference>
<keyword evidence="12 15" id="KW-0233">DNA recombination</keyword>
<evidence type="ECO:0000256" key="9">
    <source>
        <dbReference type="ARBA" id="ARBA00022771"/>
    </source>
</evidence>
<dbReference type="GO" id="GO:0061630">
    <property type="term" value="F:ubiquitin protein ligase activity"/>
    <property type="evidence" value="ECO:0007669"/>
    <property type="project" value="UniProtKB-EC"/>
</dbReference>
<gene>
    <name evidence="18" type="primary">nsmce1</name>
    <name evidence="18" type="ORF">LAWI1_G006448</name>
</gene>
<dbReference type="GO" id="GO:0030915">
    <property type="term" value="C:Smc5-Smc6 complex"/>
    <property type="evidence" value="ECO:0007669"/>
    <property type="project" value="UniProtKB-UniRule"/>
</dbReference>
<evidence type="ECO:0000256" key="15">
    <source>
        <dbReference type="RuleBase" id="RU368018"/>
    </source>
</evidence>
<dbReference type="AlphaFoldDB" id="A0A559M2Y2"/>
<evidence type="ECO:0000259" key="17">
    <source>
        <dbReference type="Pfam" id="PF08746"/>
    </source>
</evidence>
<protein>
    <recommendedName>
        <fullName evidence="5 15">Non-structural maintenance of chromosomes element 1 homolog</fullName>
        <ecNumber evidence="4 15">2.3.2.27</ecNumber>
    </recommendedName>
</protein>
<evidence type="ECO:0000256" key="13">
    <source>
        <dbReference type="ARBA" id="ARBA00023204"/>
    </source>
</evidence>
<evidence type="ECO:0000256" key="10">
    <source>
        <dbReference type="ARBA" id="ARBA00022786"/>
    </source>
</evidence>
<comment type="function">
    <text evidence="15">Acts in a DNA repair pathway for removal of UV-induced DNA damage that is distinct from classical nucleotide excision repair and in repair of ionizing radiation damage. Functions in homologous recombination repair of DNA double strand breaks and in recovery of stalled replication forks.</text>
</comment>
<evidence type="ECO:0000256" key="12">
    <source>
        <dbReference type="ARBA" id="ARBA00023172"/>
    </source>
</evidence>
<keyword evidence="9 15" id="KW-0863">Zinc-finger</keyword>
<evidence type="ECO:0000256" key="3">
    <source>
        <dbReference type="ARBA" id="ARBA00010258"/>
    </source>
</evidence>
<dbReference type="InterPro" id="IPR013083">
    <property type="entry name" value="Znf_RING/FYVE/PHD"/>
</dbReference>
<dbReference type="Gene3D" id="3.30.40.10">
    <property type="entry name" value="Zinc/RING finger domain, C3HC4 (zinc finger)"/>
    <property type="match status" value="1"/>
</dbReference>
<dbReference type="PANTHER" id="PTHR20973:SF0">
    <property type="entry name" value="NON-STRUCTURAL MAINTENANCE OF CHROMOSOMES ELEMENT 1 HOMOLOG"/>
    <property type="match status" value="1"/>
</dbReference>
<dbReference type="InterPro" id="IPR011513">
    <property type="entry name" value="Nse1"/>
</dbReference>
<dbReference type="CDD" id="cd16493">
    <property type="entry name" value="RING-CH-C4HC3_NSE1"/>
    <property type="match status" value="1"/>
</dbReference>
<evidence type="ECO:0000256" key="6">
    <source>
        <dbReference type="ARBA" id="ARBA00022679"/>
    </source>
</evidence>
<dbReference type="EC" id="2.3.2.27" evidence="4 15"/>
<dbReference type="EMBL" id="QGML01002547">
    <property type="protein sequence ID" value="TVY87319.1"/>
    <property type="molecule type" value="Genomic_DNA"/>
</dbReference>
<keyword evidence="10 15" id="KW-0833">Ubl conjugation pathway</keyword>
<keyword evidence="11 15" id="KW-0862">Zinc</keyword>
<comment type="subcellular location">
    <subcellularLocation>
        <location evidence="2 15">Nucleus</location>
    </subcellularLocation>
</comment>
<reference evidence="18 19" key="1">
    <citation type="submission" date="2018-05" db="EMBL/GenBank/DDBJ databases">
        <title>Genome sequencing and assembly of the regulated plant pathogen Lachnellula willkommii and related sister species for the development of diagnostic species identification markers.</title>
        <authorList>
            <person name="Giroux E."/>
            <person name="Bilodeau G."/>
        </authorList>
    </citation>
    <scope>NUCLEOTIDE SEQUENCE [LARGE SCALE GENOMIC DNA]</scope>
    <source>
        <strain evidence="18 19">CBS 172.35</strain>
    </source>
</reference>
<keyword evidence="19" id="KW-1185">Reference proteome</keyword>
<evidence type="ECO:0000256" key="4">
    <source>
        <dbReference type="ARBA" id="ARBA00012483"/>
    </source>
</evidence>
<dbReference type="Gene3D" id="1.10.10.10">
    <property type="entry name" value="Winged helix-like DNA-binding domain superfamily/Winged helix DNA-binding domain"/>
    <property type="match status" value="1"/>
</dbReference>
<dbReference type="InterPro" id="IPR014857">
    <property type="entry name" value="Nse1_RING_C4HC3-type"/>
</dbReference>
<evidence type="ECO:0000256" key="5">
    <source>
        <dbReference type="ARBA" id="ARBA00019422"/>
    </source>
</evidence>
<name>A0A559M2Y2_9HELO</name>
<comment type="similarity">
    <text evidence="3 15">Belongs to the NSE1 family.</text>
</comment>
<proteinExistence type="inferred from homology"/>
<accession>A0A559M2Y2</accession>
<evidence type="ECO:0000256" key="14">
    <source>
        <dbReference type="ARBA" id="ARBA00023242"/>
    </source>
</evidence>
<comment type="catalytic activity">
    <reaction evidence="1 15">
        <text>S-ubiquitinyl-[E2 ubiquitin-conjugating enzyme]-L-cysteine + [acceptor protein]-L-lysine = [E2 ubiquitin-conjugating enzyme]-L-cysteine + N(6)-ubiquitinyl-[acceptor protein]-L-lysine.</text>
        <dbReference type="EC" id="2.3.2.27"/>
    </reaction>
</comment>
<dbReference type="Gene3D" id="3.90.1150.220">
    <property type="match status" value="1"/>
</dbReference>
<keyword evidence="8 15" id="KW-0227">DNA damage</keyword>
<evidence type="ECO:0000256" key="2">
    <source>
        <dbReference type="ARBA" id="ARBA00004123"/>
    </source>
</evidence>